<gene>
    <name evidence="1" type="primary">Itpripl1_3</name>
    <name evidence="1" type="ORF">UROIND_R15630</name>
</gene>
<organism evidence="1 2">
    <name type="scientific">Urocolius indicus</name>
    <name type="common">Red-faced mousebird</name>
    <name type="synonym">Colius indicus</name>
    <dbReference type="NCBI Taxonomy" id="458196"/>
    <lineage>
        <taxon>Eukaryota</taxon>
        <taxon>Metazoa</taxon>
        <taxon>Chordata</taxon>
        <taxon>Craniata</taxon>
        <taxon>Vertebrata</taxon>
        <taxon>Euteleostomi</taxon>
        <taxon>Archelosauria</taxon>
        <taxon>Archosauria</taxon>
        <taxon>Dinosauria</taxon>
        <taxon>Saurischia</taxon>
        <taxon>Theropoda</taxon>
        <taxon>Coelurosauria</taxon>
        <taxon>Aves</taxon>
        <taxon>Neognathae</taxon>
        <taxon>Neoaves</taxon>
        <taxon>Telluraves</taxon>
        <taxon>Coraciimorphae</taxon>
        <taxon>Coliiformes</taxon>
        <taxon>Coliidae</taxon>
        <taxon>Urocolius</taxon>
    </lineage>
</organism>
<dbReference type="EMBL" id="WBNH01033505">
    <property type="protein sequence ID" value="NXX87472.1"/>
    <property type="molecule type" value="Genomic_DNA"/>
</dbReference>
<keyword evidence="2" id="KW-1185">Reference proteome</keyword>
<evidence type="ECO:0000313" key="1">
    <source>
        <dbReference type="EMBL" id="NXX87472.1"/>
    </source>
</evidence>
<dbReference type="OrthoDB" id="9390510at2759"/>
<evidence type="ECO:0000313" key="2">
    <source>
        <dbReference type="Proteomes" id="UP000654395"/>
    </source>
</evidence>
<accession>A0A852LEM6</accession>
<dbReference type="AlphaFoldDB" id="A0A852LEM6"/>
<protein>
    <submittedName>
        <fullName evidence="1">IPIL1 protein</fullName>
    </submittedName>
</protein>
<reference evidence="1" key="1">
    <citation type="submission" date="2020-02" db="EMBL/GenBank/DDBJ databases">
        <title>Bird 10,000 Genomes (B10K) Project - Family phase.</title>
        <authorList>
            <person name="Zhang G."/>
        </authorList>
    </citation>
    <scope>NUCLEOTIDE SEQUENCE</scope>
    <source>
        <strain evidence="1">B10K-DU-030-59</strain>
    </source>
</reference>
<dbReference type="Proteomes" id="UP000654395">
    <property type="component" value="Unassembled WGS sequence"/>
</dbReference>
<name>A0A852LEM6_UROIN</name>
<proteinExistence type="predicted"/>
<feature type="non-terminal residue" evidence="1">
    <location>
        <position position="156"/>
    </location>
</feature>
<sequence>GKRGHGEDRVYHLLVPLKPPPGHSFELMLDSKGKRMVRNSLVCVDLKCMCTREKYLGDVLCFLHHPERQLVNCQEASLLQTLCTGPYLDAQKTLSWFQELMAAACVLVSQASPCKLLVLPSAHVCRIRMINSSHRYLFIELVLVLQQGNSDAFVTL</sequence>
<feature type="non-terminal residue" evidence="1">
    <location>
        <position position="1"/>
    </location>
</feature>
<comment type="caution">
    <text evidence="1">The sequence shown here is derived from an EMBL/GenBank/DDBJ whole genome shotgun (WGS) entry which is preliminary data.</text>
</comment>